<evidence type="ECO:0000313" key="2">
    <source>
        <dbReference type="EMBL" id="AGB02340.1"/>
    </source>
</evidence>
<reference evidence="2 3" key="2">
    <citation type="journal article" date="2014" name="Genome Announc.">
        <title>Complete Genome Sequence of Methanoregula formicica SMSPT, a Mesophilic Hydrogenotrophic Methanogen Isolated from a Methanogenic Upflow Anaerobic Sludge Blanket Reactor.</title>
        <authorList>
            <person name="Yamamoto K."/>
            <person name="Tamaki H."/>
            <person name="Cadillo-Quiroz H."/>
            <person name="Imachi H."/>
            <person name="Kyrpides N."/>
            <person name="Woyke T."/>
            <person name="Goodwin L."/>
            <person name="Zinder S.H."/>
            <person name="Kamagata Y."/>
            <person name="Liu W.T."/>
        </authorList>
    </citation>
    <scope>NUCLEOTIDE SEQUENCE [LARGE SCALE GENOMIC DNA]</scope>
    <source>
        <strain evidence="3">DSM 22288 / NBRC 105244 / SMSP</strain>
    </source>
</reference>
<dbReference type="OrthoDB" id="4907at2157"/>
<dbReference type="InterPro" id="IPR016040">
    <property type="entry name" value="NAD(P)-bd_dom"/>
</dbReference>
<dbReference type="InParanoid" id="L0HEA3"/>
<dbReference type="eggNOG" id="arCOG01369">
    <property type="taxonomic scope" value="Archaea"/>
</dbReference>
<sequence length="313" mass="34569" precursor="true">MTFLVTGGAGFIGRWVVNRLLADGEQVVVLDNLSNGSLDNLKGLSANPHLEIITGDIKDQKTLSGLFRKKNLNTILHLAADIIVQDSIDNPRKVFENDVLGTFNLLEEARKAETKFVFMSTCMVYDTASSSGAISETYPTKAASPYAGAKLAGENMVQSYYHAYDLPTVILRPFNTYGPFQKSTGEGGVVSIFIQKELNREYLSIYGDGTQTRDLMYVEDCADFVVMAAASEKCNGEIVNAGLGTDISVNDLAAMICKDKSRIRHVEHIHPQSEISRLVCDRSKAKRLLGWEPKTTLENGIRKTFEFQKARVL</sequence>
<reference evidence="3" key="1">
    <citation type="submission" date="2011-12" db="EMBL/GenBank/DDBJ databases">
        <title>Complete sequence of Methanoregula formicicum SMSP.</title>
        <authorList>
            <person name="Lucas S."/>
            <person name="Han J."/>
            <person name="Lapidus A."/>
            <person name="Cheng J.-F."/>
            <person name="Goodwin L."/>
            <person name="Pitluck S."/>
            <person name="Peters L."/>
            <person name="Ovchinnikova G."/>
            <person name="Teshima H."/>
            <person name="Detter J.C."/>
            <person name="Han C."/>
            <person name="Tapia R."/>
            <person name="Land M."/>
            <person name="Hauser L."/>
            <person name="Kyrpides N."/>
            <person name="Ivanova N."/>
            <person name="Pagani I."/>
            <person name="Imachi H."/>
            <person name="Tamaki H."/>
            <person name="Sekiguchi Y."/>
            <person name="Kamagata Y."/>
            <person name="Cadillo-Quiroz H."/>
            <person name="Zinder S."/>
            <person name="Liu W.-T."/>
            <person name="Woyke T."/>
        </authorList>
    </citation>
    <scope>NUCLEOTIDE SEQUENCE [LARGE SCALE GENOMIC DNA]</scope>
    <source>
        <strain evidence="3">DSM 22288 / NBRC 105244 / SMSP</strain>
    </source>
</reference>
<feature type="domain" description="NAD(P)-binding" evidence="1">
    <location>
        <begin position="4"/>
        <end position="304"/>
    </location>
</feature>
<dbReference type="HOGENOM" id="CLU_007383_1_7_2"/>
<dbReference type="AlphaFoldDB" id="L0HEA3"/>
<dbReference type="EMBL" id="CP003167">
    <property type="protein sequence ID" value="AGB02340.1"/>
    <property type="molecule type" value="Genomic_DNA"/>
</dbReference>
<dbReference type="GeneID" id="14310611"/>
<name>L0HEA3_METFS</name>
<dbReference type="KEGG" id="mfo:Metfor_1298"/>
<dbReference type="PANTHER" id="PTHR43000">
    <property type="entry name" value="DTDP-D-GLUCOSE 4,6-DEHYDRATASE-RELATED"/>
    <property type="match status" value="1"/>
</dbReference>
<dbReference type="InterPro" id="IPR036291">
    <property type="entry name" value="NAD(P)-bd_dom_sf"/>
</dbReference>
<dbReference type="SUPFAM" id="SSF51735">
    <property type="entry name" value="NAD(P)-binding Rossmann-fold domains"/>
    <property type="match status" value="1"/>
</dbReference>
<dbReference type="RefSeq" id="WP_015285303.1">
    <property type="nucleotide sequence ID" value="NC_019943.1"/>
</dbReference>
<dbReference type="Gene3D" id="3.40.50.720">
    <property type="entry name" value="NAD(P)-binding Rossmann-like Domain"/>
    <property type="match status" value="1"/>
</dbReference>
<evidence type="ECO:0000313" key="3">
    <source>
        <dbReference type="Proteomes" id="UP000010824"/>
    </source>
</evidence>
<dbReference type="Gene3D" id="3.90.25.10">
    <property type="entry name" value="UDP-galactose 4-epimerase, domain 1"/>
    <property type="match status" value="1"/>
</dbReference>
<evidence type="ECO:0000259" key="1">
    <source>
        <dbReference type="Pfam" id="PF16363"/>
    </source>
</evidence>
<dbReference type="Proteomes" id="UP000010824">
    <property type="component" value="Chromosome"/>
</dbReference>
<protein>
    <submittedName>
        <fullName evidence="2">Nucleoside-diphosphate-sugar epimerase</fullName>
    </submittedName>
</protein>
<keyword evidence="3" id="KW-1185">Reference proteome</keyword>
<accession>L0HEA3</accession>
<organism evidence="2 3">
    <name type="scientific">Methanoregula formicica (strain DSM 22288 / NBRC 105244 / SMSP)</name>
    <dbReference type="NCBI Taxonomy" id="593750"/>
    <lineage>
        <taxon>Archaea</taxon>
        <taxon>Methanobacteriati</taxon>
        <taxon>Methanobacteriota</taxon>
        <taxon>Stenosarchaea group</taxon>
        <taxon>Methanomicrobia</taxon>
        <taxon>Methanomicrobiales</taxon>
        <taxon>Methanoregulaceae</taxon>
        <taxon>Methanoregula</taxon>
    </lineage>
</organism>
<proteinExistence type="predicted"/>
<dbReference type="Pfam" id="PF16363">
    <property type="entry name" value="GDP_Man_Dehyd"/>
    <property type="match status" value="1"/>
</dbReference>
<gene>
    <name evidence="2" type="ordered locus">Metfor_1298</name>
</gene>
<dbReference type="STRING" id="593750.Metfor_1298"/>